<dbReference type="Gene3D" id="1.20.120.450">
    <property type="entry name" value="dinb family like domain"/>
    <property type="match status" value="1"/>
</dbReference>
<dbReference type="Pfam" id="PF09351">
    <property type="entry name" value="DUF1993"/>
    <property type="match status" value="1"/>
</dbReference>
<dbReference type="InterPro" id="IPR034660">
    <property type="entry name" value="DinB/YfiT-like"/>
</dbReference>
<proteinExistence type="predicted"/>
<dbReference type="Proteomes" id="UP000480350">
    <property type="component" value="Unassembled WGS sequence"/>
</dbReference>
<dbReference type="SUPFAM" id="SSF109854">
    <property type="entry name" value="DinB/YfiT-like putative metalloenzymes"/>
    <property type="match status" value="1"/>
</dbReference>
<dbReference type="InterPro" id="IPR018531">
    <property type="entry name" value="DUF1993"/>
</dbReference>
<dbReference type="PANTHER" id="PTHR36922">
    <property type="entry name" value="BLL2446 PROTEIN"/>
    <property type="match status" value="1"/>
</dbReference>
<evidence type="ECO:0000313" key="2">
    <source>
        <dbReference type="Proteomes" id="UP000480350"/>
    </source>
</evidence>
<reference evidence="1 2" key="1">
    <citation type="submission" date="2019-12" db="EMBL/GenBank/DDBJ databases">
        <authorList>
            <person name="Lee S.D."/>
        </authorList>
    </citation>
    <scope>NUCLEOTIDE SEQUENCE [LARGE SCALE GENOMIC DNA]</scope>
    <source>
        <strain evidence="1 2">GH1-50</strain>
    </source>
</reference>
<reference evidence="1 2" key="2">
    <citation type="submission" date="2020-03" db="EMBL/GenBank/DDBJ databases">
        <title>Kangsaoukella pontilimi gen. nov., sp. nov., a new member of the family Rhodobacteraceae isolated from a tidal mudflat.</title>
        <authorList>
            <person name="Kim I.S."/>
        </authorList>
    </citation>
    <scope>NUCLEOTIDE SEQUENCE [LARGE SCALE GENOMIC DNA]</scope>
    <source>
        <strain evidence="1 2">GH1-50</strain>
    </source>
</reference>
<gene>
    <name evidence="1" type="ORF">GQ651_12450</name>
</gene>
<comment type="caution">
    <text evidence="1">The sequence shown here is derived from an EMBL/GenBank/DDBJ whole genome shotgun (WGS) entry which is preliminary data.</text>
</comment>
<dbReference type="PANTHER" id="PTHR36922:SF1">
    <property type="entry name" value="DUF1993 DOMAIN-CONTAINING PROTEIN"/>
    <property type="match status" value="1"/>
</dbReference>
<keyword evidence="2" id="KW-1185">Reference proteome</keyword>
<dbReference type="RefSeq" id="WP_160764570.1">
    <property type="nucleotide sequence ID" value="NZ_WUPT01000002.1"/>
</dbReference>
<dbReference type="AlphaFoldDB" id="A0A7C9N1D1"/>
<accession>A0A7C9N1D1</accession>
<name>A0A7C9N1D1_9RHOB</name>
<dbReference type="EMBL" id="WUPT01000002">
    <property type="protein sequence ID" value="MXQ08658.1"/>
    <property type="molecule type" value="Genomic_DNA"/>
</dbReference>
<sequence length="171" mass="18723">MYDAAVPPSLHAIARARHLLARVQAAGVPALLEQQLVPGMFDAGTQLRTVGIFALRATYPLCGQDWPRDMLTGDFPPGPTGLDARLGVASEQVMRLTRADFDGAAESQINHIAGDAELTQRGQEYLHLFALPNLWFHLSMAYAILRQSGLEIGKADYDGFHAYERGFSFVP</sequence>
<evidence type="ECO:0000313" key="1">
    <source>
        <dbReference type="EMBL" id="MXQ08658.1"/>
    </source>
</evidence>
<organism evidence="1 2">
    <name type="scientific">Kangsaoukella pontilimi</name>
    <dbReference type="NCBI Taxonomy" id="2691042"/>
    <lineage>
        <taxon>Bacteria</taxon>
        <taxon>Pseudomonadati</taxon>
        <taxon>Pseudomonadota</taxon>
        <taxon>Alphaproteobacteria</taxon>
        <taxon>Rhodobacterales</taxon>
        <taxon>Paracoccaceae</taxon>
        <taxon>Kangsaoukella</taxon>
    </lineage>
</organism>
<protein>
    <submittedName>
        <fullName evidence="1">DUF1993 family protein</fullName>
    </submittedName>
</protein>